<reference evidence="1" key="1">
    <citation type="submission" date="2023-06" db="EMBL/GenBank/DDBJ databases">
        <authorList>
            <person name="Kurt Z."/>
        </authorList>
    </citation>
    <scope>NUCLEOTIDE SEQUENCE</scope>
</reference>
<dbReference type="EMBL" id="CAXDID020000658">
    <property type="protein sequence ID" value="CAL6108859.1"/>
    <property type="molecule type" value="Genomic_DNA"/>
</dbReference>
<sequence>MYRYELNQVNYDVNNVNQVWKSGIDFLFPEYMRVYPSLFVRFYRIYNPQHQTQLTTIYNGCLNRFFKNDFLYFRDLDQKLHVSCICQFKCKTNAGRLRSYSESLSQKMRYDLWIVMNYEMKIE</sequence>
<keyword evidence="4" id="KW-1185">Reference proteome</keyword>
<evidence type="ECO:0000313" key="3">
    <source>
        <dbReference type="EMBL" id="CAL6108859.1"/>
    </source>
</evidence>
<dbReference type="EMBL" id="CAXDID020000001">
    <property type="protein sequence ID" value="CAL5970075.1"/>
    <property type="molecule type" value="Genomic_DNA"/>
</dbReference>
<accession>A0AA86NRP2</accession>
<name>A0AA86NRP2_9EUKA</name>
<comment type="caution">
    <text evidence="1">The sequence shown here is derived from an EMBL/GenBank/DDBJ whole genome shotgun (WGS) entry which is preliminary data.</text>
</comment>
<dbReference type="EMBL" id="CATOUU010000322">
    <property type="protein sequence ID" value="CAI9924800.1"/>
    <property type="molecule type" value="Genomic_DNA"/>
</dbReference>
<evidence type="ECO:0000313" key="1">
    <source>
        <dbReference type="EMBL" id="CAI9924800.1"/>
    </source>
</evidence>
<evidence type="ECO:0000313" key="2">
    <source>
        <dbReference type="EMBL" id="CAL5970075.1"/>
    </source>
</evidence>
<organism evidence="1">
    <name type="scientific">Hexamita inflata</name>
    <dbReference type="NCBI Taxonomy" id="28002"/>
    <lineage>
        <taxon>Eukaryota</taxon>
        <taxon>Metamonada</taxon>
        <taxon>Diplomonadida</taxon>
        <taxon>Hexamitidae</taxon>
        <taxon>Hexamitinae</taxon>
        <taxon>Hexamita</taxon>
    </lineage>
</organism>
<proteinExistence type="predicted"/>
<gene>
    <name evidence="1" type="ORF">HINF_LOCUS12445</name>
    <name evidence="2" type="ORF">HINF_LOCUS15</name>
    <name evidence="3" type="ORF">HINF_LOCUS75168</name>
</gene>
<evidence type="ECO:0000313" key="4">
    <source>
        <dbReference type="Proteomes" id="UP001642409"/>
    </source>
</evidence>
<dbReference type="AlphaFoldDB" id="A0AA86NRP2"/>
<reference evidence="2 4" key="2">
    <citation type="submission" date="2024-07" db="EMBL/GenBank/DDBJ databases">
        <authorList>
            <person name="Akdeniz Z."/>
        </authorList>
    </citation>
    <scope>NUCLEOTIDE SEQUENCE [LARGE SCALE GENOMIC DNA]</scope>
</reference>
<dbReference type="Proteomes" id="UP001642409">
    <property type="component" value="Unassembled WGS sequence"/>
</dbReference>
<protein>
    <submittedName>
        <fullName evidence="2">Hypothetical_protein</fullName>
    </submittedName>
</protein>